<comment type="caution">
    <text evidence="5">The sequence shown here is derived from an EMBL/GenBank/DDBJ whole genome shotgun (WGS) entry which is preliminary data.</text>
</comment>
<dbReference type="InterPro" id="IPR002833">
    <property type="entry name" value="PTH2"/>
</dbReference>
<comment type="catalytic activity">
    <reaction evidence="4">
        <text>an N-acyl-L-alpha-aminoacyl-tRNA + H2O = an N-acyl-L-amino acid + a tRNA + H(+)</text>
        <dbReference type="Rhea" id="RHEA:54448"/>
        <dbReference type="Rhea" id="RHEA-COMP:10123"/>
        <dbReference type="Rhea" id="RHEA-COMP:13883"/>
        <dbReference type="ChEBI" id="CHEBI:15377"/>
        <dbReference type="ChEBI" id="CHEBI:15378"/>
        <dbReference type="ChEBI" id="CHEBI:59874"/>
        <dbReference type="ChEBI" id="CHEBI:78442"/>
        <dbReference type="ChEBI" id="CHEBI:138191"/>
        <dbReference type="EC" id="3.1.1.29"/>
    </reaction>
</comment>
<name>A0ABQ0DVW9_9EUKA</name>
<evidence type="ECO:0000256" key="4">
    <source>
        <dbReference type="ARBA" id="ARBA00048707"/>
    </source>
</evidence>
<comment type="similarity">
    <text evidence="3">Belongs to the PTH2 family.</text>
</comment>
<keyword evidence="2" id="KW-0378">Hydrolase</keyword>
<dbReference type="Proteomes" id="UP001628156">
    <property type="component" value="Unassembled WGS sequence"/>
</dbReference>
<dbReference type="EMBL" id="BAAFRS010000309">
    <property type="protein sequence ID" value="GAB1226907.1"/>
    <property type="molecule type" value="Genomic_DNA"/>
</dbReference>
<sequence>MSETQQEPLSQEETTTTQLEEYKMVFCVRNDLKMGKGKIAAQCGHAVVECVLKSLQTQPDVLKYWHEHDQTKVALRVDSLEQLLTQYRLELEKQANQEGIVNGLITDLGRTQIAPNTITVLGIGPDTVSKINKITGHLKLLN</sequence>
<dbReference type="NCBIfam" id="TIGR00283">
    <property type="entry name" value="arch_pth2"/>
    <property type="match status" value="1"/>
</dbReference>
<proteinExistence type="inferred from homology"/>
<evidence type="ECO:0000256" key="2">
    <source>
        <dbReference type="ARBA" id="ARBA00022801"/>
    </source>
</evidence>
<gene>
    <name evidence="5" type="ORF">ENUP19_0309G0004</name>
</gene>
<dbReference type="CDD" id="cd02430">
    <property type="entry name" value="PTH2"/>
    <property type="match status" value="1"/>
</dbReference>
<dbReference type="EC" id="3.1.1.29" evidence="1"/>
<evidence type="ECO:0000313" key="5">
    <source>
        <dbReference type="EMBL" id="GAB1226907.1"/>
    </source>
</evidence>
<dbReference type="InterPro" id="IPR023476">
    <property type="entry name" value="Pep_tRNA_hydro_II_dom_sf"/>
</dbReference>
<keyword evidence="6" id="KW-1185">Reference proteome</keyword>
<dbReference type="SUPFAM" id="SSF102462">
    <property type="entry name" value="Peptidyl-tRNA hydrolase II"/>
    <property type="match status" value="1"/>
</dbReference>
<dbReference type="PANTHER" id="PTHR12649:SF11">
    <property type="entry name" value="PEPTIDYL-TRNA HYDROLASE 2, MITOCHONDRIAL"/>
    <property type="match status" value="1"/>
</dbReference>
<dbReference type="Gene3D" id="3.40.1490.10">
    <property type="entry name" value="Bit1"/>
    <property type="match status" value="1"/>
</dbReference>
<reference evidence="5 6" key="1">
    <citation type="journal article" date="2019" name="PLoS Negl. Trop. Dis.">
        <title>Whole genome sequencing of Entamoeba nuttalli reveals mammalian host-related molecular signatures and a novel octapeptide-repeat surface protein.</title>
        <authorList>
            <person name="Tanaka M."/>
            <person name="Makiuchi T."/>
            <person name="Komiyama T."/>
            <person name="Shiina T."/>
            <person name="Osaki K."/>
            <person name="Tachibana H."/>
        </authorList>
    </citation>
    <scope>NUCLEOTIDE SEQUENCE [LARGE SCALE GENOMIC DNA]</scope>
    <source>
        <strain evidence="5 6">P19-061405</strain>
    </source>
</reference>
<evidence type="ECO:0000256" key="3">
    <source>
        <dbReference type="ARBA" id="ARBA00038050"/>
    </source>
</evidence>
<evidence type="ECO:0000313" key="6">
    <source>
        <dbReference type="Proteomes" id="UP001628156"/>
    </source>
</evidence>
<accession>A0ABQ0DVW9</accession>
<evidence type="ECO:0000256" key="1">
    <source>
        <dbReference type="ARBA" id="ARBA00013260"/>
    </source>
</evidence>
<protein>
    <recommendedName>
        <fullName evidence="1">peptidyl-tRNA hydrolase</fullName>
        <ecNumber evidence="1">3.1.1.29</ecNumber>
    </recommendedName>
</protein>
<dbReference type="NCBIfam" id="NF003314">
    <property type="entry name" value="PRK04322.1"/>
    <property type="match status" value="1"/>
</dbReference>
<dbReference type="Pfam" id="PF01981">
    <property type="entry name" value="PTH2"/>
    <property type="match status" value="1"/>
</dbReference>
<organism evidence="5 6">
    <name type="scientific">Entamoeba nuttalli</name>
    <dbReference type="NCBI Taxonomy" id="412467"/>
    <lineage>
        <taxon>Eukaryota</taxon>
        <taxon>Amoebozoa</taxon>
        <taxon>Evosea</taxon>
        <taxon>Archamoebae</taxon>
        <taxon>Mastigamoebida</taxon>
        <taxon>Entamoebidae</taxon>
        <taxon>Entamoeba</taxon>
    </lineage>
</organism>
<dbReference type="PANTHER" id="PTHR12649">
    <property type="entry name" value="PEPTIDYL-TRNA HYDROLASE 2"/>
    <property type="match status" value="1"/>
</dbReference>